<gene>
    <name evidence="2" type="ORF">IAC58_04605</name>
</gene>
<feature type="chain" id="PRO_5038933722" description="BIG2 domain-containing protein" evidence="1">
    <location>
        <begin position="22"/>
        <end position="638"/>
    </location>
</feature>
<evidence type="ECO:0008006" key="4">
    <source>
        <dbReference type="Google" id="ProtNLM"/>
    </source>
</evidence>
<dbReference type="EMBL" id="JADIMY010000090">
    <property type="protein sequence ID" value="MBO8427814.1"/>
    <property type="molecule type" value="Genomic_DNA"/>
</dbReference>
<name>A0A9D9DMN0_9BACL</name>
<dbReference type="PROSITE" id="PS51257">
    <property type="entry name" value="PROKAR_LIPOPROTEIN"/>
    <property type="match status" value="1"/>
</dbReference>
<comment type="caution">
    <text evidence="2">The sequence shown here is derived from an EMBL/GenBank/DDBJ whole genome shotgun (WGS) entry which is preliminary data.</text>
</comment>
<evidence type="ECO:0000256" key="1">
    <source>
        <dbReference type="SAM" id="SignalP"/>
    </source>
</evidence>
<reference evidence="2" key="1">
    <citation type="submission" date="2020-10" db="EMBL/GenBank/DDBJ databases">
        <authorList>
            <person name="Gilroy R."/>
        </authorList>
    </citation>
    <scope>NUCLEOTIDE SEQUENCE</scope>
    <source>
        <strain evidence="2">11159</strain>
    </source>
</reference>
<dbReference type="Gene3D" id="2.60.40.1080">
    <property type="match status" value="1"/>
</dbReference>
<evidence type="ECO:0000313" key="3">
    <source>
        <dbReference type="Proteomes" id="UP000823613"/>
    </source>
</evidence>
<sequence>MKKKFLSVVAISALVGLGAVAVTSCNEDTQVEVTKYKVTWTSGGGYTISGLAADGYEAGATVTFTVTADEGKKIDSVKVGDETLTANASGQYSFEIGNADVTIVVSVSNETITPPEPVEVEITLNKTEVSLDQIGKTETLTAAVTGFEGVVSWTSTDATKISVTPSEDGLSCTVTNVGGGTAVITATAGSKNAIATVTGSIYTGDVRETYTVYNTDNTVKIADVKGFWNAISKLEASSGNGYITQKDKTDVLYTKDNHWLKGVGKYGPTDETEGLANFQNGDVPAWVAGYNTGCVDELKETNILVGNNGESNYGHFDQRATNWFVDETLPDGFHGYTGKVGSTGVITSNIWSGWRASEYLASVTSAEYVSWHQNTQWKDLNLIYDLSDSQLTPSYNEDQGVFAQIYMGSSTRIQQVCGMYFDAGTMEECLELEDGATRNIYTFSETLGMSGGLKTGMWGADRAIDEEHSIGTAVWDAFNKTWTFPDVKIHLNCITYYTDDADNADANHYYNRAYTITGLKDDVEVGKVNYNFNYNNTLTRDEKDAGGEAVGERTIYGVSFTPDYDAHEVADITCGAKWSNVLLDVATIDMVDETANQVNWQFMAGRSVNEGCQTALLGADCMSGEYTADGKSLFDFYY</sequence>
<reference evidence="2" key="2">
    <citation type="journal article" date="2021" name="PeerJ">
        <title>Extensive microbial diversity within the chicken gut microbiome revealed by metagenomics and culture.</title>
        <authorList>
            <person name="Gilroy R."/>
            <person name="Ravi A."/>
            <person name="Getino M."/>
            <person name="Pursley I."/>
            <person name="Horton D.L."/>
            <person name="Alikhan N.F."/>
            <person name="Baker D."/>
            <person name="Gharbi K."/>
            <person name="Hall N."/>
            <person name="Watson M."/>
            <person name="Adriaenssens E.M."/>
            <person name="Foster-Nyarko E."/>
            <person name="Jarju S."/>
            <person name="Secka A."/>
            <person name="Antonio M."/>
            <person name="Oren A."/>
            <person name="Chaudhuri R.R."/>
            <person name="La Ragione R."/>
            <person name="Hildebrand F."/>
            <person name="Pallen M.J."/>
        </authorList>
    </citation>
    <scope>NUCLEOTIDE SEQUENCE</scope>
    <source>
        <strain evidence="2">11159</strain>
    </source>
</reference>
<proteinExistence type="predicted"/>
<dbReference type="Proteomes" id="UP000823613">
    <property type="component" value="Unassembled WGS sequence"/>
</dbReference>
<evidence type="ECO:0000313" key="2">
    <source>
        <dbReference type="EMBL" id="MBO8427814.1"/>
    </source>
</evidence>
<dbReference type="AlphaFoldDB" id="A0A9D9DMN0"/>
<feature type="signal peptide" evidence="1">
    <location>
        <begin position="1"/>
        <end position="21"/>
    </location>
</feature>
<keyword evidence="1" id="KW-0732">Signal</keyword>
<accession>A0A9D9DMN0</accession>
<protein>
    <recommendedName>
        <fullName evidence="4">BIG2 domain-containing protein</fullName>
    </recommendedName>
</protein>
<organism evidence="2 3">
    <name type="scientific">Candidatus Onthovivens merdipullorum</name>
    <dbReference type="NCBI Taxonomy" id="2840889"/>
    <lineage>
        <taxon>Bacteria</taxon>
        <taxon>Bacillati</taxon>
        <taxon>Bacillota</taxon>
        <taxon>Bacilli</taxon>
        <taxon>Bacillales</taxon>
        <taxon>Candidatus Onthovivens</taxon>
    </lineage>
</organism>